<dbReference type="GO" id="GO:0003700">
    <property type="term" value="F:DNA-binding transcription factor activity"/>
    <property type="evidence" value="ECO:0007669"/>
    <property type="project" value="InterPro"/>
</dbReference>
<evidence type="ECO:0000259" key="4">
    <source>
        <dbReference type="PROSITE" id="PS51071"/>
    </source>
</evidence>
<proteinExistence type="predicted"/>
<gene>
    <name evidence="5" type="ORF">CQ394_00820</name>
</gene>
<dbReference type="Gene3D" id="1.10.10.10">
    <property type="entry name" value="Winged helix-like DNA-binding domain superfamily/Winged helix DNA-binding domain"/>
    <property type="match status" value="1"/>
</dbReference>
<dbReference type="AlphaFoldDB" id="A0A2A7MEX3"/>
<evidence type="ECO:0000256" key="3">
    <source>
        <dbReference type="ARBA" id="ARBA00023163"/>
    </source>
</evidence>
<keyword evidence="3" id="KW-0804">Transcription</keyword>
<dbReference type="PANTHER" id="PTHR30514">
    <property type="entry name" value="GLUCOKINASE"/>
    <property type="match status" value="1"/>
</dbReference>
<dbReference type="Pfam" id="PF01418">
    <property type="entry name" value="HTH_6"/>
    <property type="match status" value="1"/>
</dbReference>
<organism evidence="5 6">
    <name type="scientific">Clostridium neonatale</name>
    <dbReference type="NCBI Taxonomy" id="137838"/>
    <lineage>
        <taxon>Bacteria</taxon>
        <taxon>Bacillati</taxon>
        <taxon>Bacillota</taxon>
        <taxon>Clostridia</taxon>
        <taxon>Eubacteriales</taxon>
        <taxon>Clostridiaceae</taxon>
        <taxon>Clostridium</taxon>
    </lineage>
</organism>
<sequence length="286" mass="33020">MNIFSKMDELIDLTDNEKTLVDFIKNKRFDFINLEIEDICSQCFVSKSTIYRLCKKLDLSGISQLKVAVSAGLKDYVEDDIDYDFPIKSNQTQYEVLDSLKTIYSSTVNSTYNLIDLHELNVIVSQLKKAKFIDVYTSAGNLFFAENFKFQMAEIGVNINVPEEEYLQHLTASTSDETHIAIVISFGGRGRCTSSITGLLKETKTPIILITSTDDNPLKKHAKYILYMSSFENHFNKISSFSTRLSLLYILDIIYACYFKLDYDKNLKYKTDAYKRMRKFPKDYEC</sequence>
<dbReference type="EMBL" id="PDCJ01000001">
    <property type="protein sequence ID" value="PEG30304.1"/>
    <property type="molecule type" value="Genomic_DNA"/>
</dbReference>
<keyword evidence="6" id="KW-1185">Reference proteome</keyword>
<keyword evidence="1" id="KW-0805">Transcription regulation</keyword>
<protein>
    <submittedName>
        <fullName evidence="5">MurR/RpiR family transcriptional regulator</fullName>
    </submittedName>
</protein>
<dbReference type="RefSeq" id="WP_058294475.1">
    <property type="nucleotide sequence ID" value="NZ_CAMRXG010000054.1"/>
</dbReference>
<dbReference type="InterPro" id="IPR036388">
    <property type="entry name" value="WH-like_DNA-bd_sf"/>
</dbReference>
<dbReference type="InterPro" id="IPR046348">
    <property type="entry name" value="SIS_dom_sf"/>
</dbReference>
<dbReference type="SUPFAM" id="SSF53697">
    <property type="entry name" value="SIS domain"/>
    <property type="match status" value="1"/>
</dbReference>
<dbReference type="CDD" id="cd05013">
    <property type="entry name" value="SIS_RpiR"/>
    <property type="match status" value="1"/>
</dbReference>
<dbReference type="OrthoDB" id="63027at2"/>
<dbReference type="STRING" id="137838.GCA_001458595_01602"/>
<evidence type="ECO:0000256" key="2">
    <source>
        <dbReference type="ARBA" id="ARBA00023125"/>
    </source>
</evidence>
<comment type="caution">
    <text evidence="5">The sequence shown here is derived from an EMBL/GenBank/DDBJ whole genome shotgun (WGS) entry which is preliminary data.</text>
</comment>
<evidence type="ECO:0000313" key="6">
    <source>
        <dbReference type="Proteomes" id="UP000220840"/>
    </source>
</evidence>
<dbReference type="Pfam" id="PF01380">
    <property type="entry name" value="SIS"/>
    <property type="match status" value="1"/>
</dbReference>
<dbReference type="SUPFAM" id="SSF46689">
    <property type="entry name" value="Homeodomain-like"/>
    <property type="match status" value="1"/>
</dbReference>
<dbReference type="Proteomes" id="UP000220840">
    <property type="component" value="Unassembled WGS sequence"/>
</dbReference>
<name>A0A2A7MEX3_9CLOT</name>
<feature type="domain" description="HTH rpiR-type" evidence="4">
    <location>
        <begin position="1"/>
        <end position="76"/>
    </location>
</feature>
<evidence type="ECO:0000256" key="1">
    <source>
        <dbReference type="ARBA" id="ARBA00023015"/>
    </source>
</evidence>
<keyword evidence="2" id="KW-0238">DNA-binding</keyword>
<dbReference type="InterPro" id="IPR047640">
    <property type="entry name" value="RpiR-like"/>
</dbReference>
<dbReference type="PROSITE" id="PS51071">
    <property type="entry name" value="HTH_RPIR"/>
    <property type="match status" value="1"/>
</dbReference>
<dbReference type="InterPro" id="IPR000281">
    <property type="entry name" value="HTH_RpiR"/>
</dbReference>
<dbReference type="PANTHER" id="PTHR30514:SF10">
    <property type="entry name" value="MURR_RPIR FAMILY TRANSCRIPTIONAL REGULATOR"/>
    <property type="match status" value="1"/>
</dbReference>
<dbReference type="InterPro" id="IPR009057">
    <property type="entry name" value="Homeodomain-like_sf"/>
</dbReference>
<dbReference type="InterPro" id="IPR035472">
    <property type="entry name" value="RpiR-like_SIS"/>
</dbReference>
<dbReference type="GO" id="GO:1901135">
    <property type="term" value="P:carbohydrate derivative metabolic process"/>
    <property type="evidence" value="ECO:0007669"/>
    <property type="project" value="InterPro"/>
</dbReference>
<reference evidence="5 6" key="1">
    <citation type="submission" date="2017-10" db="EMBL/GenBank/DDBJ databases">
        <title>Effective Description of Clostridium neonatale sp. nov. linked to necrotizing enterocolitis in neonates and a clarification of species assignable to the genus Clostridium (Prazmowski 1880) emend. Lawson and Rainey 2016.</title>
        <authorList>
            <person name="Bernard K."/>
            <person name="Burdz T."/>
            <person name="Wiebe D."/>
            <person name="Balcewich B."/>
            <person name="Alfa M."/>
            <person name="Bernier A.-M."/>
        </authorList>
    </citation>
    <scope>NUCLEOTIDE SEQUENCE [LARGE SCALE GENOMIC DNA]</scope>
    <source>
        <strain evidence="5 6">LCDC99A005</strain>
    </source>
</reference>
<dbReference type="GO" id="GO:0097367">
    <property type="term" value="F:carbohydrate derivative binding"/>
    <property type="evidence" value="ECO:0007669"/>
    <property type="project" value="InterPro"/>
</dbReference>
<dbReference type="Gene3D" id="3.40.50.10490">
    <property type="entry name" value="Glucose-6-phosphate isomerase like protein, domain 1"/>
    <property type="match status" value="1"/>
</dbReference>
<evidence type="ECO:0000313" key="5">
    <source>
        <dbReference type="EMBL" id="PEG30304.1"/>
    </source>
</evidence>
<dbReference type="InterPro" id="IPR001347">
    <property type="entry name" value="SIS_dom"/>
</dbReference>
<accession>A0A2A7MEX3</accession>
<dbReference type="GO" id="GO:0003677">
    <property type="term" value="F:DNA binding"/>
    <property type="evidence" value="ECO:0007669"/>
    <property type="project" value="UniProtKB-KW"/>
</dbReference>